<dbReference type="PANTHER" id="PTHR42985:SF40">
    <property type="entry name" value="LD47995P-RELATED"/>
    <property type="match status" value="1"/>
</dbReference>
<dbReference type="InterPro" id="IPR038377">
    <property type="entry name" value="Na/Glc_symporter_sf"/>
</dbReference>
<dbReference type="AlphaFoldDB" id="A0AAE1KBC0"/>
<feature type="transmembrane region" description="Helical" evidence="12">
    <location>
        <begin position="92"/>
        <end position="123"/>
    </location>
</feature>
<keyword evidence="7" id="KW-0915">Sodium</keyword>
<dbReference type="GO" id="GO:0015293">
    <property type="term" value="F:symporter activity"/>
    <property type="evidence" value="ECO:0007669"/>
    <property type="project" value="TreeGrafter"/>
</dbReference>
<keyword evidence="14" id="KW-1185">Reference proteome</keyword>
<gene>
    <name evidence="13" type="ORF">Pcinc_026669</name>
</gene>
<dbReference type="Gene3D" id="1.20.1730.10">
    <property type="entry name" value="Sodium/glucose cotransporter"/>
    <property type="match status" value="1"/>
</dbReference>
<feature type="transmembrane region" description="Helical" evidence="12">
    <location>
        <begin position="255"/>
        <end position="273"/>
    </location>
</feature>
<feature type="transmembrane region" description="Helical" evidence="12">
    <location>
        <begin position="208"/>
        <end position="227"/>
    </location>
</feature>
<keyword evidence="4" id="KW-1003">Cell membrane</keyword>
<dbReference type="PROSITE" id="PS50283">
    <property type="entry name" value="NA_SOLUT_SYMP_3"/>
    <property type="match status" value="1"/>
</dbReference>
<accession>A0AAE1KBC0</accession>
<protein>
    <recommendedName>
        <fullName evidence="15">Sodium-coupled monocarboxylate transporter 1</fullName>
    </recommendedName>
</protein>
<comment type="similarity">
    <text evidence="2 11">Belongs to the sodium:solute symporter (SSF) (TC 2.A.21) family.</text>
</comment>
<evidence type="ECO:0000256" key="5">
    <source>
        <dbReference type="ARBA" id="ARBA00022692"/>
    </source>
</evidence>
<feature type="transmembrane region" description="Helical" evidence="12">
    <location>
        <begin position="144"/>
        <end position="163"/>
    </location>
</feature>
<feature type="transmembrane region" description="Helical" evidence="12">
    <location>
        <begin position="175"/>
        <end position="196"/>
    </location>
</feature>
<feature type="transmembrane region" description="Helical" evidence="12">
    <location>
        <begin position="293"/>
        <end position="319"/>
    </location>
</feature>
<evidence type="ECO:0000256" key="11">
    <source>
        <dbReference type="RuleBase" id="RU362091"/>
    </source>
</evidence>
<dbReference type="Proteomes" id="UP001286313">
    <property type="component" value="Unassembled WGS sequence"/>
</dbReference>
<keyword evidence="10" id="KW-0739">Sodium transport</keyword>
<comment type="subcellular location">
    <subcellularLocation>
        <location evidence="1">Cell membrane</location>
        <topology evidence="1">Multi-pass membrane protein</topology>
    </subcellularLocation>
</comment>
<dbReference type="GO" id="GO:0005886">
    <property type="term" value="C:plasma membrane"/>
    <property type="evidence" value="ECO:0007669"/>
    <property type="project" value="UniProtKB-SubCell"/>
</dbReference>
<dbReference type="PANTHER" id="PTHR42985">
    <property type="entry name" value="SODIUM-COUPLED MONOCARBOXYLATE TRANSPORTER"/>
    <property type="match status" value="1"/>
</dbReference>
<evidence type="ECO:0000256" key="6">
    <source>
        <dbReference type="ARBA" id="ARBA00022989"/>
    </source>
</evidence>
<keyword evidence="8" id="KW-0406">Ion transport</keyword>
<feature type="transmembrane region" description="Helical" evidence="12">
    <location>
        <begin position="354"/>
        <end position="379"/>
    </location>
</feature>
<evidence type="ECO:0000256" key="3">
    <source>
        <dbReference type="ARBA" id="ARBA00022448"/>
    </source>
</evidence>
<feature type="transmembrane region" description="Helical" evidence="12">
    <location>
        <begin position="399"/>
        <end position="419"/>
    </location>
</feature>
<evidence type="ECO:0000256" key="1">
    <source>
        <dbReference type="ARBA" id="ARBA00004651"/>
    </source>
</evidence>
<evidence type="ECO:0000313" key="14">
    <source>
        <dbReference type="Proteomes" id="UP001286313"/>
    </source>
</evidence>
<evidence type="ECO:0000256" key="10">
    <source>
        <dbReference type="ARBA" id="ARBA00023201"/>
    </source>
</evidence>
<feature type="transmembrane region" description="Helical" evidence="12">
    <location>
        <begin position="28"/>
        <end position="47"/>
    </location>
</feature>
<name>A0AAE1KBC0_PETCI</name>
<evidence type="ECO:0000313" key="13">
    <source>
        <dbReference type="EMBL" id="KAK3867908.1"/>
    </source>
</evidence>
<keyword evidence="6 12" id="KW-1133">Transmembrane helix</keyword>
<feature type="transmembrane region" description="Helical" evidence="12">
    <location>
        <begin position="425"/>
        <end position="448"/>
    </location>
</feature>
<keyword evidence="3" id="KW-0813">Transport</keyword>
<dbReference type="EMBL" id="JAWQEG010003107">
    <property type="protein sequence ID" value="KAK3867908.1"/>
    <property type="molecule type" value="Genomic_DNA"/>
</dbReference>
<evidence type="ECO:0000256" key="4">
    <source>
        <dbReference type="ARBA" id="ARBA00022475"/>
    </source>
</evidence>
<dbReference type="GO" id="GO:0006814">
    <property type="term" value="P:sodium ion transport"/>
    <property type="evidence" value="ECO:0007669"/>
    <property type="project" value="UniProtKB-KW"/>
</dbReference>
<evidence type="ECO:0000256" key="7">
    <source>
        <dbReference type="ARBA" id="ARBA00023053"/>
    </source>
</evidence>
<keyword evidence="5 12" id="KW-0812">Transmembrane</keyword>
<feature type="transmembrane region" description="Helical" evidence="12">
    <location>
        <begin position="68"/>
        <end position="86"/>
    </location>
</feature>
<dbReference type="CDD" id="cd11492">
    <property type="entry name" value="SLC5sbd_NIS-SMVT"/>
    <property type="match status" value="1"/>
</dbReference>
<dbReference type="InterPro" id="IPR051163">
    <property type="entry name" value="Sodium:Solute_Symporter_SSF"/>
</dbReference>
<dbReference type="InterPro" id="IPR001734">
    <property type="entry name" value="Na/solute_symporter"/>
</dbReference>
<evidence type="ECO:0000256" key="8">
    <source>
        <dbReference type="ARBA" id="ARBA00023065"/>
    </source>
</evidence>
<evidence type="ECO:0008006" key="15">
    <source>
        <dbReference type="Google" id="ProtNLM"/>
    </source>
</evidence>
<dbReference type="NCBIfam" id="TIGR00813">
    <property type="entry name" value="sss"/>
    <property type="match status" value="1"/>
</dbReference>
<comment type="caution">
    <text evidence="13">The sequence shown here is derived from an EMBL/GenBank/DDBJ whole genome shotgun (WGS) entry which is preliminary data.</text>
</comment>
<organism evidence="13 14">
    <name type="scientific">Petrolisthes cinctipes</name>
    <name type="common">Flat porcelain crab</name>
    <dbReference type="NCBI Taxonomy" id="88211"/>
    <lineage>
        <taxon>Eukaryota</taxon>
        <taxon>Metazoa</taxon>
        <taxon>Ecdysozoa</taxon>
        <taxon>Arthropoda</taxon>
        <taxon>Crustacea</taxon>
        <taxon>Multicrustacea</taxon>
        <taxon>Malacostraca</taxon>
        <taxon>Eumalacostraca</taxon>
        <taxon>Eucarida</taxon>
        <taxon>Decapoda</taxon>
        <taxon>Pleocyemata</taxon>
        <taxon>Anomura</taxon>
        <taxon>Galatheoidea</taxon>
        <taxon>Porcellanidae</taxon>
        <taxon>Petrolisthes</taxon>
    </lineage>
</organism>
<dbReference type="Pfam" id="PF00474">
    <property type="entry name" value="SSF"/>
    <property type="match status" value="1"/>
</dbReference>
<feature type="transmembrane region" description="Helical" evidence="12">
    <location>
        <begin position="546"/>
        <end position="567"/>
    </location>
</feature>
<sequence length="644" mass="70275">MEGDEGAETVTEFGKKGLSESHFSPADYALFSLMLVASLGIGVVSAVRSRGKESTNEYLLGGRSMSPIPVTLSLVGGVVSAISVLGRPTEVYFFGTQLCVMMLGLFPGMALIHQTVLPVFYQLKLVSLTQYIELRYGSAALRKLATMCLLLTKFFYMGIYLYAPSLALSTVTSLSTWASMILMGGICTIYITVGGVKAVVYTDVLQTILMFGGVLLVVVICCVDLGGPSKVWSISDLGGRIQFFNMDTSPYTRHTFWSTLVLGFYYMINMVGFHQASYQRFASLGSLQVSKRVCYFFLLGIYMLWSVFFFSGLVAYAAYSDCDPLTSGRIKKPDQIVPFLVMDKLERFPGLPGLFVAGVYGGVLSSLSSCGNAIACLIWEDFLKERPFFASLSQARATLVLKLISAIAGLSAIFLGFGAGQLGNVFHVTYSISGSIMGPMQGIFLAGLFTPWVNCKGATVGFITALTYNIVVVVGKFLKDGGKPPSLPLSDLGCPENNILANLTLETSTTTYDWPLLHHNVTTDVAEDLTTQPMQSNTIYDVSYCYFGITGILITILVSSIVSLFTGPLSPKAVDPMVVSTSGARLHKWLWKILKRLPHNSDQDYKVDQPLGRVNYDSSFVQKQPWQEETKEKVFGGDGYLLET</sequence>
<evidence type="ECO:0000256" key="12">
    <source>
        <dbReference type="SAM" id="Phobius"/>
    </source>
</evidence>
<reference evidence="13" key="1">
    <citation type="submission" date="2023-10" db="EMBL/GenBank/DDBJ databases">
        <title>Genome assemblies of two species of porcelain crab, Petrolisthes cinctipes and Petrolisthes manimaculis (Anomura: Porcellanidae).</title>
        <authorList>
            <person name="Angst P."/>
        </authorList>
    </citation>
    <scope>NUCLEOTIDE SEQUENCE</scope>
    <source>
        <strain evidence="13">PB745_01</strain>
        <tissue evidence="13">Gill</tissue>
    </source>
</reference>
<evidence type="ECO:0000256" key="2">
    <source>
        <dbReference type="ARBA" id="ARBA00006434"/>
    </source>
</evidence>
<keyword evidence="9 12" id="KW-0472">Membrane</keyword>
<evidence type="ECO:0000256" key="9">
    <source>
        <dbReference type="ARBA" id="ARBA00023136"/>
    </source>
</evidence>
<proteinExistence type="inferred from homology"/>